<reference evidence="13" key="1">
    <citation type="submission" date="2016-04" db="UniProtKB">
        <authorList>
            <consortium name="WormBaseParasite"/>
        </authorList>
    </citation>
    <scope>IDENTIFICATION</scope>
</reference>
<organism evidence="12 13">
    <name type="scientific">Syphacia muris</name>
    <dbReference type="NCBI Taxonomy" id="451379"/>
    <lineage>
        <taxon>Eukaryota</taxon>
        <taxon>Metazoa</taxon>
        <taxon>Ecdysozoa</taxon>
        <taxon>Nematoda</taxon>
        <taxon>Chromadorea</taxon>
        <taxon>Rhabditida</taxon>
        <taxon>Spirurina</taxon>
        <taxon>Oxyuridomorpha</taxon>
        <taxon>Oxyuroidea</taxon>
        <taxon>Oxyuridae</taxon>
        <taxon>Syphacia</taxon>
    </lineage>
</organism>
<dbReference type="InterPro" id="IPR011009">
    <property type="entry name" value="Kinase-like_dom_sf"/>
</dbReference>
<evidence type="ECO:0000256" key="2">
    <source>
        <dbReference type="ARBA" id="ARBA00022679"/>
    </source>
</evidence>
<dbReference type="Pfam" id="PF00069">
    <property type="entry name" value="Pkinase"/>
    <property type="match status" value="2"/>
</dbReference>
<sequence>MANAKLLNVAFNLENTPYTALENVGTGAYGVVCKASDKVHNKNIAIKKISHAFSTVTVMKRSLREIRILRNLTHENILSVIDVFAADGNQGPDVYMVLDLMDTDLHNIIYSTQKLTQKHYQYFLYQIIRGLKYIHSVGIVHRDLKPSNLLVNRDCLLKIGDFGMARLVEQCVYESGNFMTQYVATRWYRAPELIFCLLQYDTKQINTSIVIPCYLLNLQQFDRCNAYITLLIPRFILKLPSHNSRFDLWSVGCIFAEMLLRRQLFPGKDAVSQVKMIVYYLGTPEEDVCKRIKSDLVLRWIKSCGKKDPLSWSSILPNACPEAIDLITKLMQIAPWKRISAEEALEHPYLDIYHNPDAEPNCSEKVYFDADAIEKLPATALKEALLAEASNFKEVRATNSTE</sequence>
<proteinExistence type="inferred from homology"/>
<dbReference type="SUPFAM" id="SSF56112">
    <property type="entry name" value="Protein kinase-like (PK-like)"/>
    <property type="match status" value="1"/>
</dbReference>
<dbReference type="Proteomes" id="UP000046393">
    <property type="component" value="Unplaced"/>
</dbReference>
<evidence type="ECO:0000313" key="12">
    <source>
        <dbReference type="Proteomes" id="UP000046393"/>
    </source>
</evidence>
<evidence type="ECO:0000256" key="8">
    <source>
        <dbReference type="PROSITE-ProRule" id="PRU10141"/>
    </source>
</evidence>
<evidence type="ECO:0000313" key="13">
    <source>
        <dbReference type="WBParaSite" id="SMUV_0000621701-mRNA-1"/>
    </source>
</evidence>
<keyword evidence="4 10" id="KW-0418">Kinase</keyword>
<keyword evidence="12" id="KW-1185">Reference proteome</keyword>
<comment type="similarity">
    <text evidence="10">Belongs to the protein kinase superfamily. Ser/Thr protein kinase family. MAP kinase subfamily.</text>
</comment>
<evidence type="ECO:0000256" key="6">
    <source>
        <dbReference type="ARBA" id="ARBA00047592"/>
    </source>
</evidence>
<name>A0A0N5ANM5_9BILA</name>
<protein>
    <recommendedName>
        <fullName evidence="10">Mitogen-activated protein kinase</fullName>
        <ecNumber evidence="10">2.7.11.24</ecNumber>
    </recommendedName>
</protein>
<dbReference type="PROSITE" id="PS50011">
    <property type="entry name" value="PROTEIN_KINASE_DOM"/>
    <property type="match status" value="1"/>
</dbReference>
<dbReference type="InterPro" id="IPR050117">
    <property type="entry name" value="MAPK"/>
</dbReference>
<dbReference type="WBParaSite" id="SMUV_0000621701-mRNA-1">
    <property type="protein sequence ID" value="SMUV_0000621701-mRNA-1"/>
    <property type="gene ID" value="SMUV_0000621701"/>
</dbReference>
<dbReference type="EC" id="2.7.11.24" evidence="10"/>
<dbReference type="PROSITE" id="PS00107">
    <property type="entry name" value="PROTEIN_KINASE_ATP"/>
    <property type="match status" value="1"/>
</dbReference>
<feature type="domain" description="Protein kinase" evidence="11">
    <location>
        <begin position="18"/>
        <end position="350"/>
    </location>
</feature>
<evidence type="ECO:0000256" key="7">
    <source>
        <dbReference type="ARBA" id="ARBA00048312"/>
    </source>
</evidence>
<dbReference type="PROSITE" id="PS00108">
    <property type="entry name" value="PROTEIN_KINASE_ST"/>
    <property type="match status" value="1"/>
</dbReference>
<evidence type="ECO:0000256" key="5">
    <source>
        <dbReference type="ARBA" id="ARBA00022840"/>
    </source>
</evidence>
<dbReference type="SMART" id="SM00220">
    <property type="entry name" value="S_TKc"/>
    <property type="match status" value="1"/>
</dbReference>
<keyword evidence="5 8" id="KW-0067">ATP-binding</keyword>
<dbReference type="Gene3D" id="3.30.200.20">
    <property type="entry name" value="Phosphorylase Kinase, domain 1"/>
    <property type="match status" value="2"/>
</dbReference>
<keyword evidence="10" id="KW-0460">Magnesium</keyword>
<dbReference type="InterPro" id="IPR003527">
    <property type="entry name" value="MAP_kinase_CS"/>
</dbReference>
<comment type="catalytic activity">
    <reaction evidence="7">
        <text>L-seryl-[protein] + ATP = O-phospho-L-seryl-[protein] + ADP + H(+)</text>
        <dbReference type="Rhea" id="RHEA:17989"/>
        <dbReference type="Rhea" id="RHEA-COMP:9863"/>
        <dbReference type="Rhea" id="RHEA-COMP:11604"/>
        <dbReference type="ChEBI" id="CHEBI:15378"/>
        <dbReference type="ChEBI" id="CHEBI:29999"/>
        <dbReference type="ChEBI" id="CHEBI:30616"/>
        <dbReference type="ChEBI" id="CHEBI:83421"/>
        <dbReference type="ChEBI" id="CHEBI:456216"/>
        <dbReference type="EC" id="2.7.11.24"/>
    </reaction>
</comment>
<dbReference type="PROSITE" id="PS01351">
    <property type="entry name" value="MAPK"/>
    <property type="match status" value="1"/>
</dbReference>
<dbReference type="GO" id="GO:0005737">
    <property type="term" value="C:cytoplasm"/>
    <property type="evidence" value="ECO:0007669"/>
    <property type="project" value="UniProtKB-ARBA"/>
</dbReference>
<dbReference type="PANTHER" id="PTHR24055">
    <property type="entry name" value="MITOGEN-ACTIVATED PROTEIN KINASE"/>
    <property type="match status" value="1"/>
</dbReference>
<dbReference type="AlphaFoldDB" id="A0A0N5ANM5"/>
<dbReference type="STRING" id="451379.A0A0N5ANM5"/>
<comment type="cofactor">
    <cofactor evidence="10">
        <name>Mg(2+)</name>
        <dbReference type="ChEBI" id="CHEBI:18420"/>
    </cofactor>
</comment>
<dbReference type="CDD" id="cd07834">
    <property type="entry name" value="STKc_MAPK"/>
    <property type="match status" value="1"/>
</dbReference>
<dbReference type="InterPro" id="IPR017441">
    <property type="entry name" value="Protein_kinase_ATP_BS"/>
</dbReference>
<evidence type="ECO:0000256" key="3">
    <source>
        <dbReference type="ARBA" id="ARBA00022741"/>
    </source>
</evidence>
<feature type="binding site" evidence="8">
    <location>
        <position position="48"/>
    </location>
    <ligand>
        <name>ATP</name>
        <dbReference type="ChEBI" id="CHEBI:30616"/>
    </ligand>
</feature>
<keyword evidence="2 10" id="KW-0808">Transferase</keyword>
<keyword evidence="1 9" id="KW-0723">Serine/threonine-protein kinase</keyword>
<dbReference type="FunFam" id="3.30.200.20:FF:000553">
    <property type="entry name" value="Mitogen-activated protein kinase"/>
    <property type="match status" value="1"/>
</dbReference>
<evidence type="ECO:0000256" key="10">
    <source>
        <dbReference type="RuleBase" id="RU361165"/>
    </source>
</evidence>
<accession>A0A0N5ANM5</accession>
<keyword evidence="3 8" id="KW-0547">Nucleotide-binding</keyword>
<dbReference type="InterPro" id="IPR008271">
    <property type="entry name" value="Ser/Thr_kinase_AS"/>
</dbReference>
<dbReference type="GO" id="GO:0106310">
    <property type="term" value="F:protein serine kinase activity"/>
    <property type="evidence" value="ECO:0007669"/>
    <property type="project" value="RHEA"/>
</dbReference>
<evidence type="ECO:0000259" key="11">
    <source>
        <dbReference type="PROSITE" id="PS50011"/>
    </source>
</evidence>
<evidence type="ECO:0000256" key="4">
    <source>
        <dbReference type="ARBA" id="ARBA00022777"/>
    </source>
</evidence>
<comment type="activity regulation">
    <text evidence="10">Activated by threonine and tyrosine phosphorylation.</text>
</comment>
<evidence type="ECO:0000256" key="1">
    <source>
        <dbReference type="ARBA" id="ARBA00022527"/>
    </source>
</evidence>
<evidence type="ECO:0000256" key="9">
    <source>
        <dbReference type="RuleBase" id="RU000304"/>
    </source>
</evidence>
<comment type="catalytic activity">
    <reaction evidence="6 10">
        <text>L-threonyl-[protein] + ATP = O-phospho-L-threonyl-[protein] + ADP + H(+)</text>
        <dbReference type="Rhea" id="RHEA:46608"/>
        <dbReference type="Rhea" id="RHEA-COMP:11060"/>
        <dbReference type="Rhea" id="RHEA-COMP:11605"/>
        <dbReference type="ChEBI" id="CHEBI:15378"/>
        <dbReference type="ChEBI" id="CHEBI:30013"/>
        <dbReference type="ChEBI" id="CHEBI:30616"/>
        <dbReference type="ChEBI" id="CHEBI:61977"/>
        <dbReference type="ChEBI" id="CHEBI:456216"/>
        <dbReference type="EC" id="2.7.11.24"/>
    </reaction>
</comment>
<dbReference type="InterPro" id="IPR000719">
    <property type="entry name" value="Prot_kinase_dom"/>
</dbReference>
<dbReference type="FunFam" id="1.10.510.10:FF:000624">
    <property type="entry name" value="Mitogen-activated protein kinase"/>
    <property type="match status" value="1"/>
</dbReference>
<dbReference type="GO" id="GO:0004707">
    <property type="term" value="F:MAP kinase activity"/>
    <property type="evidence" value="ECO:0007669"/>
    <property type="project" value="UniProtKB-EC"/>
</dbReference>
<dbReference type="Gene3D" id="1.10.510.10">
    <property type="entry name" value="Transferase(Phosphotransferase) domain 1"/>
    <property type="match status" value="2"/>
</dbReference>
<dbReference type="GO" id="GO:0005524">
    <property type="term" value="F:ATP binding"/>
    <property type="evidence" value="ECO:0007669"/>
    <property type="project" value="UniProtKB-UniRule"/>
</dbReference>